<evidence type="ECO:0000313" key="7">
    <source>
        <dbReference type="Proteomes" id="UP000887023"/>
    </source>
</evidence>
<dbReference type="InterPro" id="IPR023772">
    <property type="entry name" value="DNA-bd_HTH_TetR-type_CS"/>
</dbReference>
<evidence type="ECO:0000256" key="3">
    <source>
        <dbReference type="ARBA" id="ARBA00023163"/>
    </source>
</evidence>
<keyword evidence="2 4" id="KW-0238">DNA-binding</keyword>
<dbReference type="Pfam" id="PF00440">
    <property type="entry name" value="TetR_N"/>
    <property type="match status" value="1"/>
</dbReference>
<accession>A0ABX8S3V0</accession>
<dbReference type="InterPro" id="IPR009057">
    <property type="entry name" value="Homeodomain-like_sf"/>
</dbReference>
<proteinExistence type="predicted"/>
<dbReference type="PROSITE" id="PS50977">
    <property type="entry name" value="HTH_TETR_2"/>
    <property type="match status" value="1"/>
</dbReference>
<reference evidence="6" key="1">
    <citation type="submission" date="2021-07" db="EMBL/GenBank/DDBJ databases">
        <title>Candidatus Kaistella beijingensis sp. nov. isolated from a municipal wastewater treatment plant is involved in sludge foaming.</title>
        <authorList>
            <person name="Song Y."/>
            <person name="Liu S.-J."/>
        </authorList>
    </citation>
    <scope>NUCLEOTIDE SEQUENCE</scope>
    <source>
        <strain evidence="6">DSM 43998</strain>
    </source>
</reference>
<evidence type="ECO:0000256" key="2">
    <source>
        <dbReference type="ARBA" id="ARBA00023125"/>
    </source>
</evidence>
<dbReference type="PANTHER" id="PTHR30055:SF234">
    <property type="entry name" value="HTH-TYPE TRANSCRIPTIONAL REGULATOR BETI"/>
    <property type="match status" value="1"/>
</dbReference>
<dbReference type="SUPFAM" id="SSF46689">
    <property type="entry name" value="Homeodomain-like"/>
    <property type="match status" value="1"/>
</dbReference>
<gene>
    <name evidence="6" type="ORF">KV203_10820</name>
</gene>
<dbReference type="RefSeq" id="WP_066473806.1">
    <property type="nucleotide sequence ID" value="NZ_CBCRUZ010000018.1"/>
</dbReference>
<organism evidence="6 7">
    <name type="scientific">Skermania pinensis</name>
    <dbReference type="NCBI Taxonomy" id="39122"/>
    <lineage>
        <taxon>Bacteria</taxon>
        <taxon>Bacillati</taxon>
        <taxon>Actinomycetota</taxon>
        <taxon>Actinomycetes</taxon>
        <taxon>Mycobacteriales</taxon>
        <taxon>Gordoniaceae</taxon>
        <taxon>Skermania</taxon>
    </lineage>
</organism>
<evidence type="ECO:0000256" key="4">
    <source>
        <dbReference type="PROSITE-ProRule" id="PRU00335"/>
    </source>
</evidence>
<dbReference type="PROSITE" id="PS01081">
    <property type="entry name" value="HTH_TETR_1"/>
    <property type="match status" value="1"/>
</dbReference>
<feature type="DNA-binding region" description="H-T-H motif" evidence="4">
    <location>
        <begin position="44"/>
        <end position="63"/>
    </location>
</feature>
<dbReference type="InterPro" id="IPR001647">
    <property type="entry name" value="HTH_TetR"/>
</dbReference>
<sequence>MSELSSTGVEATRRRLTEKQADTVDRLTAAAVAVVSREGYSGTTIRLVAAAAGVGTATAYTYFSSKEHLISEVYWRRLVASPTPDLTDADRATRVVAVLRQISMLVAHDPALAQAVSSSLLGDDPDVKHLRVRIGREIRHRLADALGAPDPDSLAMLELIYAGAMLQGGMGLLSYAQVGDLLEVSARRLLAADTRP</sequence>
<evidence type="ECO:0000313" key="6">
    <source>
        <dbReference type="EMBL" id="QXQ12479.1"/>
    </source>
</evidence>
<keyword evidence="1" id="KW-0805">Transcription regulation</keyword>
<evidence type="ECO:0000256" key="1">
    <source>
        <dbReference type="ARBA" id="ARBA00023015"/>
    </source>
</evidence>
<dbReference type="EMBL" id="CP079105">
    <property type="protein sequence ID" value="QXQ12479.1"/>
    <property type="molecule type" value="Genomic_DNA"/>
</dbReference>
<protein>
    <submittedName>
        <fullName evidence="6">TetR/AcrR family transcriptional regulator</fullName>
    </submittedName>
</protein>
<dbReference type="InterPro" id="IPR050109">
    <property type="entry name" value="HTH-type_TetR-like_transc_reg"/>
</dbReference>
<feature type="domain" description="HTH tetR-type" evidence="5">
    <location>
        <begin position="21"/>
        <end position="81"/>
    </location>
</feature>
<keyword evidence="7" id="KW-1185">Reference proteome</keyword>
<dbReference type="PANTHER" id="PTHR30055">
    <property type="entry name" value="HTH-TYPE TRANSCRIPTIONAL REGULATOR RUTR"/>
    <property type="match status" value="1"/>
</dbReference>
<name>A0ABX8S3V0_9ACTN</name>
<dbReference type="Proteomes" id="UP000887023">
    <property type="component" value="Chromosome"/>
</dbReference>
<dbReference type="Gene3D" id="1.10.357.10">
    <property type="entry name" value="Tetracycline Repressor, domain 2"/>
    <property type="match status" value="1"/>
</dbReference>
<keyword evidence="3" id="KW-0804">Transcription</keyword>
<evidence type="ECO:0000259" key="5">
    <source>
        <dbReference type="PROSITE" id="PS50977"/>
    </source>
</evidence>
<dbReference type="PRINTS" id="PR00455">
    <property type="entry name" value="HTHTETR"/>
</dbReference>